<accession>A0ABX5L5C2</accession>
<protein>
    <submittedName>
        <fullName evidence="1">Uncharacterized protein</fullName>
    </submittedName>
</protein>
<reference evidence="1 2" key="1">
    <citation type="submission" date="2018-05" db="EMBL/GenBank/DDBJ databases">
        <title>Draft Genome Sequence of Arthrobacter cumminsii IME1328, Isolated from a Patient Who Suffered from Foot Ulcers in China.</title>
        <authorList>
            <person name="Li M."/>
            <person name="Jiang Z."/>
            <person name="Sun Q."/>
            <person name="Tong Y."/>
        </authorList>
    </citation>
    <scope>NUCLEOTIDE SEQUENCE [LARGE SCALE GENOMIC DNA]</scope>
    <source>
        <strain evidence="1 2">IME1328</strain>
    </source>
</reference>
<evidence type="ECO:0000313" key="1">
    <source>
        <dbReference type="EMBL" id="PWI27951.1"/>
    </source>
</evidence>
<proteinExistence type="predicted"/>
<keyword evidence="2" id="KW-1185">Reference proteome</keyword>
<dbReference type="Proteomes" id="UP000245514">
    <property type="component" value="Unassembled WGS sequence"/>
</dbReference>
<evidence type="ECO:0000313" key="2">
    <source>
        <dbReference type="Proteomes" id="UP000245514"/>
    </source>
</evidence>
<dbReference type="EMBL" id="QFWG01000004">
    <property type="protein sequence ID" value="PWI27951.1"/>
    <property type="molecule type" value="Genomic_DNA"/>
</dbReference>
<sequence length="61" mass="6859">MCEEVTAALESRDIYHLSDTDDAVRLLQGGFPADEQLKVEEQWKGLSEKCEPFAGLTDENE</sequence>
<name>A0ABX5L5C2_9MICC</name>
<gene>
    <name evidence="1" type="ORF">CAY35_04300</name>
</gene>
<comment type="caution">
    <text evidence="1">The sequence shown here is derived from an EMBL/GenBank/DDBJ whole genome shotgun (WGS) entry which is preliminary data.</text>
</comment>
<organism evidence="1 2">
    <name type="scientific">Pseudoglutamicibacter cumminsii</name>
    <dbReference type="NCBI Taxonomy" id="156979"/>
    <lineage>
        <taxon>Bacteria</taxon>
        <taxon>Bacillati</taxon>
        <taxon>Actinomycetota</taxon>
        <taxon>Actinomycetes</taxon>
        <taxon>Micrococcales</taxon>
        <taxon>Micrococcaceae</taxon>
        <taxon>Pseudoglutamicibacter</taxon>
    </lineage>
</organism>